<organism evidence="2 3">
    <name type="scientific">Skeletonema marinoi</name>
    <dbReference type="NCBI Taxonomy" id="267567"/>
    <lineage>
        <taxon>Eukaryota</taxon>
        <taxon>Sar</taxon>
        <taxon>Stramenopiles</taxon>
        <taxon>Ochrophyta</taxon>
        <taxon>Bacillariophyta</taxon>
        <taxon>Coscinodiscophyceae</taxon>
        <taxon>Thalassiosirophycidae</taxon>
        <taxon>Thalassiosirales</taxon>
        <taxon>Skeletonemataceae</taxon>
        <taxon>Skeletonema</taxon>
        <taxon>Skeletonema marinoi-dohrnii complex</taxon>
    </lineage>
</organism>
<dbReference type="Proteomes" id="UP001224775">
    <property type="component" value="Unassembled WGS sequence"/>
</dbReference>
<accession>A0AAD8XX59</accession>
<keyword evidence="3" id="KW-1185">Reference proteome</keyword>
<feature type="region of interest" description="Disordered" evidence="1">
    <location>
        <begin position="407"/>
        <end position="433"/>
    </location>
</feature>
<evidence type="ECO:0000313" key="3">
    <source>
        <dbReference type="Proteomes" id="UP001224775"/>
    </source>
</evidence>
<reference evidence="2" key="1">
    <citation type="submission" date="2023-06" db="EMBL/GenBank/DDBJ databases">
        <title>Survivors Of The Sea: Transcriptome response of Skeletonema marinoi to long-term dormancy.</title>
        <authorList>
            <person name="Pinder M.I.M."/>
            <person name="Kourtchenko O."/>
            <person name="Robertson E.K."/>
            <person name="Larsson T."/>
            <person name="Maumus F."/>
            <person name="Osuna-Cruz C.M."/>
            <person name="Vancaester E."/>
            <person name="Stenow R."/>
            <person name="Vandepoele K."/>
            <person name="Ploug H."/>
            <person name="Bruchert V."/>
            <person name="Godhe A."/>
            <person name="Topel M."/>
        </authorList>
    </citation>
    <scope>NUCLEOTIDE SEQUENCE</scope>
    <source>
        <strain evidence="2">R05AC</strain>
    </source>
</reference>
<protein>
    <submittedName>
        <fullName evidence="2">Uncharacterized protein</fullName>
    </submittedName>
</protein>
<proteinExistence type="predicted"/>
<gene>
    <name evidence="2" type="ORF">QTG54_014114</name>
</gene>
<feature type="compositionally biased region" description="Low complexity" evidence="1">
    <location>
        <begin position="606"/>
        <end position="640"/>
    </location>
</feature>
<feature type="compositionally biased region" description="Low complexity" evidence="1">
    <location>
        <begin position="407"/>
        <end position="420"/>
    </location>
</feature>
<evidence type="ECO:0000313" key="2">
    <source>
        <dbReference type="EMBL" id="KAK1735048.1"/>
    </source>
</evidence>
<comment type="caution">
    <text evidence="2">The sequence shown here is derived from an EMBL/GenBank/DDBJ whole genome shotgun (WGS) entry which is preliminary data.</text>
</comment>
<feature type="region of interest" description="Disordered" evidence="1">
    <location>
        <begin position="589"/>
        <end position="660"/>
    </location>
</feature>
<dbReference type="GO" id="GO:0005643">
    <property type="term" value="C:nuclear pore"/>
    <property type="evidence" value="ECO:0007669"/>
    <property type="project" value="InterPro"/>
</dbReference>
<dbReference type="Pfam" id="PF11894">
    <property type="entry name" value="Nup192"/>
    <property type="match status" value="1"/>
</dbReference>
<evidence type="ECO:0000256" key="1">
    <source>
        <dbReference type="SAM" id="MobiDB-lite"/>
    </source>
</evidence>
<dbReference type="EMBL" id="JATAAI010000035">
    <property type="protein sequence ID" value="KAK1735048.1"/>
    <property type="molecule type" value="Genomic_DNA"/>
</dbReference>
<name>A0AAD8XX59_9STRA</name>
<sequence length="2020" mass="217465">MTNSSLATIPNYTSQFPRMEIQCRVEECLARYKLMTTEIGSSHNVVNNDTTSSFAAAELIALLGSDNTTGNNGGPAGIDIGKYLSDPTNILNLTTTTTGNTNNEALKQQLIQSANTTTNNTNNNTAPTACVTINNQLTALIPPISREGSSKNGSSAVLVATDQLVTNGLVDNLIKTVRELTGVMEGIANGLRNGGGAGAGAASTTTAATPPGGPTGFGTGLFGSTTTTTAQPTSTLSNKKKNLDMEYALLGFTQMQRQIASECLFYLAYHTQLTVGEVTSIIDLVKELTNGSSGGGGSSGLPLLDPLLMDVPSPYLEDGLTTTTMMGGESHGPNSFGVGNALFPPQTHFEGSSGSGVVNSPALTAIHSRLDPNSQTAEESWKRRDVWGILLISYALLLRPAASQLVSPRGGSSSSPQQSGFNRSPPLGGGGSGGVDVKSTFSKCLMVAKEWYDEELNLAKVNGWRKIRNVSLECGRDMPWRKILVVHVLMMLVRAIGVSVVLAPSRCLRMLDLIQAESDSALFVYLSFLSSLALSGGTDGTEASNGASMVHSFLSGNRTMNNHSERHMHFNWNNALSAIRWYAEQLSPEEGDDSSKKVSSDRIRRSNSTSDTTESSSTYYYGAGGSSSANTSGDNSSANSPIRQGTSSSSYSSGKDTKRKELDEVGRSTLMSLLCLISNVATRSAAAREFILSIQLPAMDSDGTGASYLDGSLEILFSLLTVPIPPEIQGLAFMAIANLIRSRPTEGMPKASGESKKSQAALRAWELLEICQFVPIKLLSQYSSYAAGTSATTSMSTFGRQQNHGTSDLPATCFPQSSEYMMIYQFEHVEAEVGTYPATEGFLFLLSTLVKYAGCPSNLGSQWRLRPGCAPYIEYVTDFVLPRATGMSKNVKTLPFASVADECRLINRAMEVVEAVLVRYVVPPMSEKKTFDEIKAQYSSNVNAARVELGLAPIIPEIFCSAEDIDEEDMAAAIQDFRNEMIYSQEDGGMNATGQMLEASFGKKVPFPKTPGFSILTNILSTNKGLLFKIIMKLLAEHGGANGVQECNKMISSESLARSLFRETPPNLASTKNSMDFHAQQRQTVLDEAAYKEALSTVQQSMLRPINPLLLISCSDGGCSDKNEKGASLDDAVLWRERTLVMSLRILCAAAAREEAFVQSMRNSTASLSIVPTLLFKGPIHGSMTHRFVDEHRINVSKMTQLLTSSSSALHRTNRSNEILPVIAEYVGYNACSLVNPQGIAASSFSIISYVSHGMTQAECIRSLCGDDINGVGLTRAFSKGLSLPVPDADDGANLRDAILTVTPKNSARDWALAWNMFVKRSCACSHVSQAWSDLARTAFICYPVFLNMTEQVEQNMAMNKRVVLEMLCAILLRLLSPSHFDALAQYSFLPGITEGIVAEDIVPECAMPLCNTVLSLTEVLLEPSSAEDDANGPEIVEEDTARVCMLIIGAISSCAGNEAASSSNDLCGALLSCALARVLTTSETWCIVSENMPSRILELYANATSYLFNISASPVYASQDRYSNAHDLQRGNIALAARSGLSSLFGHLNSLETDDSMVELFCSKLFTLESVRKSASRLSQLIAADDNYVADLLQQIVLLHSDGARLLAKSGITSELLSFAHSYATEEKKYLASHMGVSGAASLKSPPALNGHLSLLNVLLSSPLPSSDRTALAIDTMKTFKEYSRAGERLLQSYPAETELTTIFLETLYLTYSSLQKAAGSVLVENSPAHVDEPLLKLERSVLSLTYHLSAFPFPSELLPPLPIGLINVEKIHASQMKTVATTLSVVSTWWDKVSDSGAPLPTPPTGSSDAGVLQRYNAYNNRPGSTFSEGRYQHAIKSAKCLDVALMILLSRVAFVAKRNTGTFSVDAVAVAKGLCRCSDASRAIEDRLASMKSHPEEDITTLLSSSIVNPNSQGDQTLLSQSLQLEKEYLVEVGSCLGQCAEKLISLALQDARRMSEYENDQEWAYFVGALTPALDHTQVESKGVGCLFDDTNTEASKLNAQALRQELEKMKAIFLR</sequence>
<feature type="compositionally biased region" description="Basic and acidic residues" evidence="1">
    <location>
        <begin position="593"/>
        <end position="604"/>
    </location>
</feature>
<dbReference type="InterPro" id="IPR021827">
    <property type="entry name" value="Nup186/Nup192/Nup205"/>
</dbReference>